<evidence type="ECO:0000256" key="1">
    <source>
        <dbReference type="SAM" id="Phobius"/>
    </source>
</evidence>
<organism evidence="2 3">
    <name type="scientific">Escherichia coli</name>
    <dbReference type="NCBI Taxonomy" id="562"/>
    <lineage>
        <taxon>Bacteria</taxon>
        <taxon>Pseudomonadati</taxon>
        <taxon>Pseudomonadota</taxon>
        <taxon>Gammaproteobacteria</taxon>
        <taxon>Enterobacterales</taxon>
        <taxon>Enterobacteriaceae</taxon>
        <taxon>Escherichia</taxon>
    </lineage>
</organism>
<keyword evidence="1" id="KW-0812">Transmembrane</keyword>
<evidence type="ECO:0000313" key="2">
    <source>
        <dbReference type="EMBL" id="AUK01968.1"/>
    </source>
</evidence>
<dbReference type="Proteomes" id="UP000234238">
    <property type="component" value="Chromosome"/>
</dbReference>
<proteinExistence type="predicted"/>
<reference evidence="2 3" key="1">
    <citation type="submission" date="2017-10" db="EMBL/GenBank/DDBJ databases">
        <title>mcr-1 positive E.coli isolates in China.</title>
        <authorList>
            <person name="Li B."/>
            <person name="Wang X."/>
        </authorList>
    </citation>
    <scope>NUCLEOTIDE SEQUENCE [LARGE SCALE GENOMIC DNA]</scope>
    <source>
        <strain evidence="2 3">14EC029</strain>
    </source>
</reference>
<name>A0AAN1IQN0_ECOLX</name>
<sequence>MKKQIAKKIINVIFPEFSNKITWLLVITGIGIIALPIPYYLMALNFLIDIYNKKFNTDIDIINIENGNPSTVVAITLIAFGLIYNLLSKAPEWYFEIIKDKENREASERKRDSDVKLYNEFIKLLPPDSKSIEFLKTHDFGNTFHNSNLKDMSTYCYEWGKANHHFHDDNIENKSIELLKEITKFNYFLSCHSGYLNCSEFMSILTDRERASWDLSPETSETIKKANKWGTKIHKMYCDFILLCKNNLSI</sequence>
<dbReference type="EMBL" id="CP024141">
    <property type="protein sequence ID" value="AUK01968.1"/>
    <property type="molecule type" value="Genomic_DNA"/>
</dbReference>
<accession>A0AAN1IQN0</accession>
<keyword evidence="1" id="KW-0472">Membrane</keyword>
<evidence type="ECO:0000313" key="3">
    <source>
        <dbReference type="Proteomes" id="UP000234238"/>
    </source>
</evidence>
<gene>
    <name evidence="2" type="ORF">CR538_17015</name>
</gene>
<feature type="transmembrane region" description="Helical" evidence="1">
    <location>
        <begin position="21"/>
        <end position="48"/>
    </location>
</feature>
<keyword evidence="1" id="KW-1133">Transmembrane helix</keyword>
<dbReference type="AlphaFoldDB" id="A0AAN1IQN0"/>
<dbReference type="RefSeq" id="WP_029487415.1">
    <property type="nucleotide sequence ID" value="NZ_CP024141.1"/>
</dbReference>
<protein>
    <submittedName>
        <fullName evidence="2">Uncharacterized protein</fullName>
    </submittedName>
</protein>
<feature type="transmembrane region" description="Helical" evidence="1">
    <location>
        <begin position="68"/>
        <end position="87"/>
    </location>
</feature>